<evidence type="ECO:0000313" key="2">
    <source>
        <dbReference type="Proteomes" id="UP000002534"/>
    </source>
</evidence>
<dbReference type="EMBL" id="CP000142">
    <property type="protein sequence ID" value="ABI82015.1"/>
    <property type="molecule type" value="Genomic_DNA"/>
</dbReference>
<gene>
    <name evidence="1" type="ordered locus">Pcar_3401</name>
</gene>
<proteinExistence type="predicted"/>
<sequence length="78" mass="9027">MTRKLGADLIRVATCPLQCHMRAVYFPLFYVLTRNKSLQIYHILEFSTNACGARTYPLMAYEISAASQGKRTFKRFFV</sequence>
<dbReference type="AlphaFoldDB" id="Q0C6C3"/>
<reference evidence="2" key="1">
    <citation type="submission" date="2005-10" db="EMBL/GenBank/DDBJ databases">
        <title>Complete sequence of Pelobacter carbinolicus DSM 2380.</title>
        <authorList>
            <person name="Copeland A."/>
            <person name="Lucas S."/>
            <person name="Lapidus A."/>
            <person name="Barry K."/>
            <person name="Detter J.C."/>
            <person name="Glavina T."/>
            <person name="Hammon N."/>
            <person name="Israni S."/>
            <person name="Pitluck S."/>
            <person name="Chertkov O."/>
            <person name="Schmutz J."/>
            <person name="Larimer F."/>
            <person name="Land M."/>
            <person name="Kyrpides N."/>
            <person name="Ivanova N."/>
            <person name="Richardson P."/>
        </authorList>
    </citation>
    <scope>NUCLEOTIDE SEQUENCE [LARGE SCALE GENOMIC DNA]</scope>
    <source>
        <strain evidence="2">DSM 2380 / NBRC 103641 / GraBd1</strain>
    </source>
</reference>
<organism evidence="1 2">
    <name type="scientific">Syntrophotalea carbinolica (strain DSM 2380 / NBRC 103641 / GraBd1)</name>
    <name type="common">Pelobacter carbinolicus</name>
    <dbReference type="NCBI Taxonomy" id="338963"/>
    <lineage>
        <taxon>Bacteria</taxon>
        <taxon>Pseudomonadati</taxon>
        <taxon>Thermodesulfobacteriota</taxon>
        <taxon>Desulfuromonadia</taxon>
        <taxon>Desulfuromonadales</taxon>
        <taxon>Syntrophotaleaceae</taxon>
        <taxon>Syntrophotalea</taxon>
    </lineage>
</organism>
<keyword evidence="2" id="KW-1185">Reference proteome</keyword>
<accession>Q0C6C3</accession>
<name>Q0C6C3_SYNC1</name>
<dbReference type="KEGG" id="pca:Pcar_3401"/>
<evidence type="ECO:0000313" key="1">
    <source>
        <dbReference type="EMBL" id="ABI82015.1"/>
    </source>
</evidence>
<reference evidence="1 2" key="2">
    <citation type="journal article" date="2012" name="BMC Genomics">
        <title>The genome of Pelobacter carbinolicus reveals surprising metabolic capabilities and physiological features.</title>
        <authorList>
            <person name="Aklujkar M."/>
            <person name="Haveman S.A."/>
            <person name="Didonato R.Jr."/>
            <person name="Chertkov O."/>
            <person name="Han C.S."/>
            <person name="Land M.L."/>
            <person name="Brown P."/>
            <person name="Lovley D.R."/>
        </authorList>
    </citation>
    <scope>NUCLEOTIDE SEQUENCE [LARGE SCALE GENOMIC DNA]</scope>
    <source>
        <strain evidence="2">DSM 2380 / NBRC 103641 / GraBd1</strain>
    </source>
</reference>
<dbReference type="Proteomes" id="UP000002534">
    <property type="component" value="Chromosome"/>
</dbReference>
<protein>
    <submittedName>
        <fullName evidence="1">Uncharacterized protein</fullName>
    </submittedName>
</protein>
<dbReference type="HOGENOM" id="CLU_2618878_0_0_7"/>